<keyword evidence="6 7" id="KW-0472">Membrane</keyword>
<dbReference type="PANTHER" id="PTHR43394:SF1">
    <property type="entry name" value="ATP-BINDING CASSETTE SUB-FAMILY B MEMBER 10, MITOCHONDRIAL"/>
    <property type="match status" value="1"/>
</dbReference>
<comment type="caution">
    <text evidence="10">The sequence shown here is derived from an EMBL/GenBank/DDBJ whole genome shotgun (WGS) entry which is preliminary data.</text>
</comment>
<feature type="domain" description="ABC transmembrane type-1" evidence="9">
    <location>
        <begin position="36"/>
        <end position="324"/>
    </location>
</feature>
<evidence type="ECO:0000256" key="4">
    <source>
        <dbReference type="ARBA" id="ARBA00022840"/>
    </source>
</evidence>
<dbReference type="RefSeq" id="WP_200275646.1">
    <property type="nucleotide sequence ID" value="NZ_JAENII010000001.1"/>
</dbReference>
<evidence type="ECO:0000259" key="8">
    <source>
        <dbReference type="PROSITE" id="PS50893"/>
    </source>
</evidence>
<dbReference type="Proteomes" id="UP000658278">
    <property type="component" value="Unassembled WGS sequence"/>
</dbReference>
<evidence type="ECO:0000256" key="5">
    <source>
        <dbReference type="ARBA" id="ARBA00022989"/>
    </source>
</evidence>
<gene>
    <name evidence="10" type="ORF">JIN81_01645</name>
</gene>
<protein>
    <submittedName>
        <fullName evidence="10">ATP-binding cassette domain-containing protein</fullName>
    </submittedName>
</protein>
<dbReference type="PROSITE" id="PS50893">
    <property type="entry name" value="ABC_TRANSPORTER_2"/>
    <property type="match status" value="1"/>
</dbReference>
<dbReference type="InterPro" id="IPR003439">
    <property type="entry name" value="ABC_transporter-like_ATP-bd"/>
</dbReference>
<dbReference type="PROSITE" id="PS00211">
    <property type="entry name" value="ABC_TRANSPORTER_1"/>
    <property type="match status" value="1"/>
</dbReference>
<evidence type="ECO:0000313" key="10">
    <source>
        <dbReference type="EMBL" id="MBK1825708.1"/>
    </source>
</evidence>
<dbReference type="Pfam" id="PF00664">
    <property type="entry name" value="ABC_membrane"/>
    <property type="match status" value="1"/>
</dbReference>
<feature type="transmembrane region" description="Helical" evidence="7">
    <location>
        <begin position="84"/>
        <end position="101"/>
    </location>
</feature>
<reference evidence="10" key="1">
    <citation type="submission" date="2021-01" db="EMBL/GenBank/DDBJ databases">
        <title>Modified the classification status of verrucomicrobia.</title>
        <authorList>
            <person name="Feng X."/>
        </authorList>
    </citation>
    <scope>NUCLEOTIDE SEQUENCE</scope>
    <source>
        <strain evidence="10">KCTC 22201</strain>
    </source>
</reference>
<evidence type="ECO:0000256" key="1">
    <source>
        <dbReference type="ARBA" id="ARBA00004651"/>
    </source>
</evidence>
<dbReference type="Gene3D" id="1.20.1560.10">
    <property type="entry name" value="ABC transporter type 1, transmembrane domain"/>
    <property type="match status" value="1"/>
</dbReference>
<dbReference type="GO" id="GO:0005886">
    <property type="term" value="C:plasma membrane"/>
    <property type="evidence" value="ECO:0007669"/>
    <property type="project" value="UniProtKB-SubCell"/>
</dbReference>
<evidence type="ECO:0000259" key="9">
    <source>
        <dbReference type="PROSITE" id="PS50929"/>
    </source>
</evidence>
<feature type="transmembrane region" description="Helical" evidence="7">
    <location>
        <begin position="32"/>
        <end position="54"/>
    </location>
</feature>
<dbReference type="PANTHER" id="PTHR43394">
    <property type="entry name" value="ATP-DEPENDENT PERMEASE MDL1, MITOCHONDRIAL"/>
    <property type="match status" value="1"/>
</dbReference>
<feature type="transmembrane region" description="Helical" evidence="7">
    <location>
        <begin position="184"/>
        <end position="200"/>
    </location>
</feature>
<dbReference type="SUPFAM" id="SSF52540">
    <property type="entry name" value="P-loop containing nucleoside triphosphate hydrolases"/>
    <property type="match status" value="1"/>
</dbReference>
<dbReference type="CDD" id="cd18576">
    <property type="entry name" value="ABC_6TM_bac_exporter_ABCB8_10_like"/>
    <property type="match status" value="1"/>
</dbReference>
<evidence type="ECO:0000313" key="11">
    <source>
        <dbReference type="Proteomes" id="UP000658278"/>
    </source>
</evidence>
<comment type="subcellular location">
    <subcellularLocation>
        <location evidence="1">Cell membrane</location>
        <topology evidence="1">Multi-pass membrane protein</topology>
    </subcellularLocation>
</comment>
<keyword evidence="2 7" id="KW-0812">Transmembrane</keyword>
<dbReference type="InterPro" id="IPR017871">
    <property type="entry name" value="ABC_transporter-like_CS"/>
</dbReference>
<feature type="domain" description="ABC transporter" evidence="8">
    <location>
        <begin position="354"/>
        <end position="590"/>
    </location>
</feature>
<keyword evidence="4 10" id="KW-0067">ATP-binding</keyword>
<dbReference type="Pfam" id="PF00005">
    <property type="entry name" value="ABC_tran"/>
    <property type="match status" value="1"/>
</dbReference>
<evidence type="ECO:0000256" key="3">
    <source>
        <dbReference type="ARBA" id="ARBA00022741"/>
    </source>
</evidence>
<dbReference type="InterPro" id="IPR003593">
    <property type="entry name" value="AAA+_ATPase"/>
</dbReference>
<dbReference type="SMART" id="SM00382">
    <property type="entry name" value="AAA"/>
    <property type="match status" value="1"/>
</dbReference>
<name>A0A934V9X7_9BACT</name>
<feature type="transmembrane region" description="Helical" evidence="7">
    <location>
        <begin position="263"/>
        <end position="285"/>
    </location>
</feature>
<dbReference type="InterPro" id="IPR027417">
    <property type="entry name" value="P-loop_NTPase"/>
</dbReference>
<feature type="transmembrane region" description="Helical" evidence="7">
    <location>
        <begin position="160"/>
        <end position="178"/>
    </location>
</feature>
<dbReference type="CDD" id="cd03249">
    <property type="entry name" value="ABC_MTABC3_MDL1_MDL2"/>
    <property type="match status" value="1"/>
</dbReference>
<organism evidence="10 11">
    <name type="scientific">Haloferula rosea</name>
    <dbReference type="NCBI Taxonomy" id="490093"/>
    <lineage>
        <taxon>Bacteria</taxon>
        <taxon>Pseudomonadati</taxon>
        <taxon>Verrucomicrobiota</taxon>
        <taxon>Verrucomicrobiia</taxon>
        <taxon>Verrucomicrobiales</taxon>
        <taxon>Verrucomicrobiaceae</taxon>
        <taxon>Haloferula</taxon>
    </lineage>
</organism>
<dbReference type="Gene3D" id="3.40.50.300">
    <property type="entry name" value="P-loop containing nucleotide triphosphate hydrolases"/>
    <property type="match status" value="1"/>
</dbReference>
<dbReference type="InterPro" id="IPR011527">
    <property type="entry name" value="ABC1_TM_dom"/>
</dbReference>
<sequence>MPTHGETKEEGKMKPGAALAWLWTYLSPHKSIFIPSLLALFITAGLALVFPFLLKDLIGDPADAWKEGVNVEHVKEGLDRNLKWLVGALCLQAFIGFWRVLGFMKSGEGALNGLRRDLFSHLLKLPVSFFQDQRAGALSSRVAADLTIVRETLMSTVPQAVRQIVILVGGLAAVFWFSWKLACVMLACVPVVVLAVAVFGRKVRKHSRAAQDALAESGTVIEESVQSIQDVKAFGNEGFEERRYSGALDEFFGVTMRGALARAAFLSFIILVMFGTIAGVAWWGAHLLVRGDVTNEEFVGFILFSIFVGASLGSFPEIVSQFQAMSGATERIREILDHDIEQGGTRRAELHGALAFENVGFAYASRPDRLVLDGASFEVEAGQRVALVGPSGAGKSTAMSLILGFHRPNEGRVTFDGVDATEFSLGSLRGEMAVVPQEVLLFGGSIRENIEYGRPGATMEEVEAAARDANAHEFISALPEGYETLVGPRGVKISGGQRQRIAIARAVLADPKILLLDEATSALDAESERLVNEALETLMKGRTSVVIAHRLSTVRHADRILVINHGKVAESGTHEELMAQAGTYRFLVETQLS</sequence>
<evidence type="ECO:0000256" key="2">
    <source>
        <dbReference type="ARBA" id="ARBA00022692"/>
    </source>
</evidence>
<keyword evidence="5 7" id="KW-1133">Transmembrane helix</keyword>
<dbReference type="InterPro" id="IPR039421">
    <property type="entry name" value="Type_1_exporter"/>
</dbReference>
<dbReference type="EMBL" id="JAENII010000001">
    <property type="protein sequence ID" value="MBK1825708.1"/>
    <property type="molecule type" value="Genomic_DNA"/>
</dbReference>
<dbReference type="AlphaFoldDB" id="A0A934V9X7"/>
<keyword evidence="3" id="KW-0547">Nucleotide-binding</keyword>
<keyword evidence="11" id="KW-1185">Reference proteome</keyword>
<dbReference type="GO" id="GO:0015421">
    <property type="term" value="F:ABC-type oligopeptide transporter activity"/>
    <property type="evidence" value="ECO:0007669"/>
    <property type="project" value="TreeGrafter"/>
</dbReference>
<dbReference type="PROSITE" id="PS50929">
    <property type="entry name" value="ABC_TM1F"/>
    <property type="match status" value="1"/>
</dbReference>
<dbReference type="GO" id="GO:0005524">
    <property type="term" value="F:ATP binding"/>
    <property type="evidence" value="ECO:0007669"/>
    <property type="project" value="UniProtKB-KW"/>
</dbReference>
<evidence type="ECO:0000256" key="6">
    <source>
        <dbReference type="ARBA" id="ARBA00023136"/>
    </source>
</evidence>
<dbReference type="GO" id="GO:0016887">
    <property type="term" value="F:ATP hydrolysis activity"/>
    <property type="evidence" value="ECO:0007669"/>
    <property type="project" value="InterPro"/>
</dbReference>
<feature type="transmembrane region" description="Helical" evidence="7">
    <location>
        <begin position="297"/>
        <end position="315"/>
    </location>
</feature>
<dbReference type="FunFam" id="3.40.50.300:FF:000218">
    <property type="entry name" value="Multidrug ABC transporter ATP-binding protein"/>
    <property type="match status" value="1"/>
</dbReference>
<dbReference type="SUPFAM" id="SSF90123">
    <property type="entry name" value="ABC transporter transmembrane region"/>
    <property type="match status" value="1"/>
</dbReference>
<evidence type="ECO:0000256" key="7">
    <source>
        <dbReference type="SAM" id="Phobius"/>
    </source>
</evidence>
<accession>A0A934V9X7</accession>
<proteinExistence type="predicted"/>
<dbReference type="InterPro" id="IPR036640">
    <property type="entry name" value="ABC1_TM_sf"/>
</dbReference>